<feature type="domain" description="Alcohol dehydrogenase-like C-terminal" evidence="1">
    <location>
        <begin position="198"/>
        <end position="330"/>
    </location>
</feature>
<sequence length="334" mass="36218">MESNPSLPTDHRALVLSDIKDGFEVKTLPTPQPGIGNAIVRVEAASILSYHREIYNGARHYEFPMPIVGGCSAMGRIAAVGPDATLLQPGQLVYMDCVIHSRDSPEDLFLTAIHSGMTLGSKKLIRDVWRDGNWAEFSKVPLENCIPLNEIRLCRELGYTVKELTYISTLLVPFGGLRDIALQPGETIIVSPATGAFGGAGCLVAIAMGCRVIAFGRNETELARLKSHVLAGFPNANIETLKMTGDEAVDSAALKEFGTIDAMLDFTPPQASASSHVRSAVSCLRRGGRVSLMGFNANPINPQVVTGRNISFKGKLMYEREDMLLFVKMLERGL</sequence>
<proteinExistence type="predicted"/>
<dbReference type="PANTHER" id="PTHR43677">
    <property type="entry name" value="SHORT-CHAIN DEHYDROGENASE/REDUCTASE"/>
    <property type="match status" value="1"/>
</dbReference>
<dbReference type="EMBL" id="QGMK01000602">
    <property type="protein sequence ID" value="TVY80827.1"/>
    <property type="molecule type" value="Genomic_DNA"/>
</dbReference>
<dbReference type="CDD" id="cd05188">
    <property type="entry name" value="MDR"/>
    <property type="match status" value="1"/>
</dbReference>
<dbReference type="SUPFAM" id="SSF51735">
    <property type="entry name" value="NAD(P)-binding Rossmann-fold domains"/>
    <property type="match status" value="1"/>
</dbReference>
<comment type="caution">
    <text evidence="3">The sequence shown here is derived from an EMBL/GenBank/DDBJ whole genome shotgun (WGS) entry which is preliminary data.</text>
</comment>
<evidence type="ECO:0000313" key="3">
    <source>
        <dbReference type="EMBL" id="TVY80827.1"/>
    </source>
</evidence>
<dbReference type="Proteomes" id="UP000469558">
    <property type="component" value="Unassembled WGS sequence"/>
</dbReference>
<dbReference type="Gene3D" id="3.90.180.10">
    <property type="entry name" value="Medium-chain alcohol dehydrogenases, catalytic domain"/>
    <property type="match status" value="1"/>
</dbReference>
<dbReference type="InterPro" id="IPR013149">
    <property type="entry name" value="ADH-like_C"/>
</dbReference>
<gene>
    <name evidence="3" type="ORF">LSUE1_G004811</name>
</gene>
<dbReference type="InterPro" id="IPR013154">
    <property type="entry name" value="ADH-like_N"/>
</dbReference>
<dbReference type="OrthoDB" id="5407715at2759"/>
<evidence type="ECO:0000259" key="1">
    <source>
        <dbReference type="Pfam" id="PF00107"/>
    </source>
</evidence>
<name>A0A8T9C8P9_9HELO</name>
<dbReference type="Gene3D" id="3.40.50.720">
    <property type="entry name" value="NAD(P)-binding Rossmann-like Domain"/>
    <property type="match status" value="1"/>
</dbReference>
<evidence type="ECO:0000259" key="2">
    <source>
        <dbReference type="Pfam" id="PF08240"/>
    </source>
</evidence>
<dbReference type="SUPFAM" id="SSF50129">
    <property type="entry name" value="GroES-like"/>
    <property type="match status" value="1"/>
</dbReference>
<dbReference type="GO" id="GO:0016491">
    <property type="term" value="F:oxidoreductase activity"/>
    <property type="evidence" value="ECO:0007669"/>
    <property type="project" value="TreeGrafter"/>
</dbReference>
<dbReference type="Pfam" id="PF00107">
    <property type="entry name" value="ADH_zinc_N"/>
    <property type="match status" value="1"/>
</dbReference>
<feature type="domain" description="Alcohol dehydrogenase-like N-terminal" evidence="2">
    <location>
        <begin position="36"/>
        <end position="149"/>
    </location>
</feature>
<keyword evidence="4" id="KW-1185">Reference proteome</keyword>
<dbReference type="Pfam" id="PF08240">
    <property type="entry name" value="ADH_N"/>
    <property type="match status" value="1"/>
</dbReference>
<dbReference type="InterPro" id="IPR036291">
    <property type="entry name" value="NAD(P)-bd_dom_sf"/>
</dbReference>
<dbReference type="AlphaFoldDB" id="A0A8T9C8P9"/>
<dbReference type="PANTHER" id="PTHR43677:SF4">
    <property type="entry name" value="QUINONE OXIDOREDUCTASE-LIKE PROTEIN 2"/>
    <property type="match status" value="1"/>
</dbReference>
<evidence type="ECO:0000313" key="4">
    <source>
        <dbReference type="Proteomes" id="UP000469558"/>
    </source>
</evidence>
<dbReference type="InterPro" id="IPR011032">
    <property type="entry name" value="GroES-like_sf"/>
</dbReference>
<accession>A0A8T9C8P9</accession>
<feature type="non-terminal residue" evidence="3">
    <location>
        <position position="1"/>
    </location>
</feature>
<reference evidence="3 4" key="1">
    <citation type="submission" date="2018-05" db="EMBL/GenBank/DDBJ databases">
        <title>Genome sequencing and assembly of the regulated plant pathogen Lachnellula willkommii and related sister species for the development of diagnostic species identification markers.</title>
        <authorList>
            <person name="Giroux E."/>
            <person name="Bilodeau G."/>
        </authorList>
    </citation>
    <scope>NUCLEOTIDE SEQUENCE [LARGE SCALE GENOMIC DNA]</scope>
    <source>
        <strain evidence="3 4">CBS 268.59</strain>
    </source>
</reference>
<dbReference type="InterPro" id="IPR051397">
    <property type="entry name" value="Zn-ADH-like_protein"/>
</dbReference>
<protein>
    <submittedName>
        <fullName evidence="3">Acryloyl-coenzyme A reductase</fullName>
    </submittedName>
</protein>
<dbReference type="GO" id="GO:0005739">
    <property type="term" value="C:mitochondrion"/>
    <property type="evidence" value="ECO:0007669"/>
    <property type="project" value="TreeGrafter"/>
</dbReference>
<organism evidence="3 4">
    <name type="scientific">Lachnellula suecica</name>
    <dbReference type="NCBI Taxonomy" id="602035"/>
    <lineage>
        <taxon>Eukaryota</taxon>
        <taxon>Fungi</taxon>
        <taxon>Dikarya</taxon>
        <taxon>Ascomycota</taxon>
        <taxon>Pezizomycotina</taxon>
        <taxon>Leotiomycetes</taxon>
        <taxon>Helotiales</taxon>
        <taxon>Lachnaceae</taxon>
        <taxon>Lachnellula</taxon>
    </lineage>
</organism>